<dbReference type="Proteomes" id="UP000887540">
    <property type="component" value="Unplaced"/>
</dbReference>
<sequence>MAIYSRKDELGSGKLGKNDWHCEVHNEKGNRESLFGSMTIDDFTFRSFIHCDSRPITYLTEEFENERALRPIDFIMPKITLEPPLKADEENYVPILDTKEKAIKAFKSGAKRIEEAWQLFTHEYLKALREVHHKNHRGSKYSPDFVPKLNEIVISIRSSLEKQPYF</sequence>
<name>A0A914EI89_9BILA</name>
<accession>A0A914EI89</accession>
<evidence type="ECO:0000313" key="1">
    <source>
        <dbReference type="Proteomes" id="UP000887540"/>
    </source>
</evidence>
<reference evidence="2" key="1">
    <citation type="submission" date="2022-11" db="UniProtKB">
        <authorList>
            <consortium name="WormBaseParasite"/>
        </authorList>
    </citation>
    <scope>IDENTIFICATION</scope>
</reference>
<dbReference type="WBParaSite" id="ACRNAN_scaffold8072.g31274.t1">
    <property type="protein sequence ID" value="ACRNAN_scaffold8072.g31274.t1"/>
    <property type="gene ID" value="ACRNAN_scaffold8072.g31274"/>
</dbReference>
<organism evidence="1 2">
    <name type="scientific">Acrobeloides nanus</name>
    <dbReference type="NCBI Taxonomy" id="290746"/>
    <lineage>
        <taxon>Eukaryota</taxon>
        <taxon>Metazoa</taxon>
        <taxon>Ecdysozoa</taxon>
        <taxon>Nematoda</taxon>
        <taxon>Chromadorea</taxon>
        <taxon>Rhabditida</taxon>
        <taxon>Tylenchina</taxon>
        <taxon>Cephalobomorpha</taxon>
        <taxon>Cephaloboidea</taxon>
        <taxon>Cephalobidae</taxon>
        <taxon>Acrobeloides</taxon>
    </lineage>
</organism>
<protein>
    <submittedName>
        <fullName evidence="2">Uncharacterized protein</fullName>
    </submittedName>
</protein>
<keyword evidence="1" id="KW-1185">Reference proteome</keyword>
<evidence type="ECO:0000313" key="2">
    <source>
        <dbReference type="WBParaSite" id="ACRNAN_scaffold8072.g31274.t1"/>
    </source>
</evidence>
<proteinExistence type="predicted"/>
<dbReference type="AlphaFoldDB" id="A0A914EI89"/>